<keyword evidence="4 14" id="KW-0812">Transmembrane</keyword>
<name>A0A8J6FSB7_ELECQ</name>
<evidence type="ECO:0000313" key="15">
    <source>
        <dbReference type="EMBL" id="KAG9493733.1"/>
    </source>
</evidence>
<dbReference type="PANTHER" id="PTHR10510">
    <property type="entry name" value="CYTOCHROME C OXIDASE POLYPEPTIDE 7A"/>
    <property type="match status" value="1"/>
</dbReference>
<dbReference type="InterPro" id="IPR039297">
    <property type="entry name" value="COX7a"/>
</dbReference>
<keyword evidence="10" id="KW-0496">Mitochondrion</keyword>
<evidence type="ECO:0000256" key="8">
    <source>
        <dbReference type="ARBA" id="ARBA00022990"/>
    </source>
</evidence>
<reference evidence="15" key="1">
    <citation type="thesis" date="2020" institute="ProQuest LLC" country="789 East Eisenhower Parkway, Ann Arbor, MI, USA">
        <title>Comparative Genomics and Chromosome Evolution.</title>
        <authorList>
            <person name="Mudd A.B."/>
        </authorList>
    </citation>
    <scope>NUCLEOTIDE SEQUENCE</scope>
    <source>
        <strain evidence="15">HN-11 Male</strain>
        <tissue evidence="15">Kidney and liver</tissue>
    </source>
</reference>
<dbReference type="GO" id="GO:0016491">
    <property type="term" value="F:oxidoreductase activity"/>
    <property type="evidence" value="ECO:0007669"/>
    <property type="project" value="UniProtKB-KW"/>
</dbReference>
<proteinExistence type="inferred from homology"/>
<evidence type="ECO:0000256" key="4">
    <source>
        <dbReference type="ARBA" id="ARBA00022692"/>
    </source>
</evidence>
<sequence>MFRNLQALRLVSQRTFSSSTQKSLQNRVPERQKLFQEDNDLLIHVKGGFWDVIFYRITAVVVAIGGGISVYQLATYSQPKNK</sequence>
<dbReference type="PANTHER" id="PTHR10510:SF15">
    <property type="entry name" value="CYTOCHROME C OXIDASE SUBUNIT 7A2, MITOCHONDRIAL"/>
    <property type="match status" value="1"/>
</dbReference>
<keyword evidence="6" id="KW-0809">Transit peptide</keyword>
<dbReference type="AlphaFoldDB" id="A0A8J6FSB7"/>
<dbReference type="Gene3D" id="4.10.91.10">
    <property type="entry name" value="Cytochrome c oxidase, subunit VIIa"/>
    <property type="match status" value="1"/>
</dbReference>
<comment type="pathway">
    <text evidence="2">Energy metabolism; oxidative phosphorylation.</text>
</comment>
<dbReference type="GO" id="GO:0002082">
    <property type="term" value="P:regulation of oxidative phosphorylation"/>
    <property type="evidence" value="ECO:0007669"/>
    <property type="project" value="TreeGrafter"/>
</dbReference>
<evidence type="ECO:0000256" key="5">
    <source>
        <dbReference type="ARBA" id="ARBA00022792"/>
    </source>
</evidence>
<evidence type="ECO:0000256" key="3">
    <source>
        <dbReference type="ARBA" id="ARBA00009331"/>
    </source>
</evidence>
<gene>
    <name evidence="15" type="ORF">GDO78_001550</name>
</gene>
<dbReference type="FunFam" id="4.10.91.10:FF:000001">
    <property type="entry name" value="Cytochrome c oxidase subunit 7A1, mitochondrial"/>
    <property type="match status" value="1"/>
</dbReference>
<dbReference type="GO" id="GO:0006123">
    <property type="term" value="P:mitochondrial electron transport, cytochrome c to oxygen"/>
    <property type="evidence" value="ECO:0007669"/>
    <property type="project" value="InterPro"/>
</dbReference>
<dbReference type="GO" id="GO:0097250">
    <property type="term" value="P:mitochondrial respirasome assembly"/>
    <property type="evidence" value="ECO:0007669"/>
    <property type="project" value="TreeGrafter"/>
</dbReference>
<evidence type="ECO:0000256" key="9">
    <source>
        <dbReference type="ARBA" id="ARBA00023002"/>
    </source>
</evidence>
<evidence type="ECO:0000256" key="12">
    <source>
        <dbReference type="ARBA" id="ARBA00040282"/>
    </source>
</evidence>
<evidence type="ECO:0000256" key="13">
    <source>
        <dbReference type="ARBA" id="ARBA00042325"/>
    </source>
</evidence>
<dbReference type="OrthoDB" id="5966508at2759"/>
<keyword evidence="7 14" id="KW-1133">Transmembrane helix</keyword>
<protein>
    <recommendedName>
        <fullName evidence="12">Cytochrome c oxidase subunit 7A2, mitochondrial</fullName>
    </recommendedName>
    <alternativeName>
        <fullName evidence="13">Cytochrome c oxidase subunit VIIa-liver/heart</fullName>
    </alternativeName>
</protein>
<evidence type="ECO:0000256" key="11">
    <source>
        <dbReference type="ARBA" id="ARBA00023136"/>
    </source>
</evidence>
<comment type="caution">
    <text evidence="15">The sequence shown here is derived from an EMBL/GenBank/DDBJ whole genome shotgun (WGS) entry which is preliminary data.</text>
</comment>
<keyword evidence="8" id="KW-0007">Acetylation</keyword>
<keyword evidence="16" id="KW-1185">Reference proteome</keyword>
<accession>A0A8J6FSB7</accession>
<dbReference type="SUPFAM" id="SSF81419">
    <property type="entry name" value="Mitochondrial cytochrome c oxidase subunit VIIa"/>
    <property type="match status" value="1"/>
</dbReference>
<evidence type="ECO:0000256" key="7">
    <source>
        <dbReference type="ARBA" id="ARBA00022989"/>
    </source>
</evidence>
<dbReference type="GO" id="GO:0045277">
    <property type="term" value="C:respiratory chain complex IV"/>
    <property type="evidence" value="ECO:0007669"/>
    <property type="project" value="InterPro"/>
</dbReference>
<evidence type="ECO:0000256" key="1">
    <source>
        <dbReference type="ARBA" id="ARBA00004434"/>
    </source>
</evidence>
<keyword evidence="9" id="KW-0560">Oxidoreductase</keyword>
<keyword evidence="11 14" id="KW-0472">Membrane</keyword>
<keyword evidence="5" id="KW-0999">Mitochondrion inner membrane</keyword>
<dbReference type="GO" id="GO:0005743">
    <property type="term" value="C:mitochondrial inner membrane"/>
    <property type="evidence" value="ECO:0007669"/>
    <property type="project" value="UniProtKB-SubCell"/>
</dbReference>
<organism evidence="15 16">
    <name type="scientific">Eleutherodactylus coqui</name>
    <name type="common">Puerto Rican coqui</name>
    <dbReference type="NCBI Taxonomy" id="57060"/>
    <lineage>
        <taxon>Eukaryota</taxon>
        <taxon>Metazoa</taxon>
        <taxon>Chordata</taxon>
        <taxon>Craniata</taxon>
        <taxon>Vertebrata</taxon>
        <taxon>Euteleostomi</taxon>
        <taxon>Amphibia</taxon>
        <taxon>Batrachia</taxon>
        <taxon>Anura</taxon>
        <taxon>Neobatrachia</taxon>
        <taxon>Hyloidea</taxon>
        <taxon>Eleutherodactylidae</taxon>
        <taxon>Eleutherodactylinae</taxon>
        <taxon>Eleutherodactylus</taxon>
        <taxon>Eleutherodactylus</taxon>
    </lineage>
</organism>
<evidence type="ECO:0000256" key="2">
    <source>
        <dbReference type="ARBA" id="ARBA00004673"/>
    </source>
</evidence>
<feature type="transmembrane region" description="Helical" evidence="14">
    <location>
        <begin position="53"/>
        <end position="74"/>
    </location>
</feature>
<dbReference type="Pfam" id="PF02238">
    <property type="entry name" value="COX7a"/>
    <property type="match status" value="1"/>
</dbReference>
<evidence type="ECO:0000256" key="14">
    <source>
        <dbReference type="SAM" id="Phobius"/>
    </source>
</evidence>
<dbReference type="InterPro" id="IPR003177">
    <property type="entry name" value="Cytc_oxidase_su7a_met"/>
</dbReference>
<comment type="similarity">
    <text evidence="3">Belongs to the cytochrome c oxidase VIIa family.</text>
</comment>
<dbReference type="Proteomes" id="UP000770717">
    <property type="component" value="Unassembled WGS sequence"/>
</dbReference>
<comment type="subcellular location">
    <subcellularLocation>
        <location evidence="1">Mitochondrion inner membrane</location>
        <topology evidence="1">Single-pass membrane protein</topology>
    </subcellularLocation>
</comment>
<evidence type="ECO:0000313" key="16">
    <source>
        <dbReference type="Proteomes" id="UP000770717"/>
    </source>
</evidence>
<evidence type="ECO:0000256" key="10">
    <source>
        <dbReference type="ARBA" id="ARBA00023128"/>
    </source>
</evidence>
<dbReference type="EMBL" id="WNTK01000001">
    <property type="protein sequence ID" value="KAG9493733.1"/>
    <property type="molecule type" value="Genomic_DNA"/>
</dbReference>
<evidence type="ECO:0000256" key="6">
    <source>
        <dbReference type="ARBA" id="ARBA00022946"/>
    </source>
</evidence>
<dbReference type="InterPro" id="IPR036539">
    <property type="entry name" value="Cyt_c_oxidase_su7a_sf"/>
</dbReference>